<dbReference type="EMBL" id="BIMW01000114">
    <property type="protein sequence ID" value="GCE94939.1"/>
    <property type="molecule type" value="Genomic_DNA"/>
</dbReference>
<protein>
    <recommendedName>
        <fullName evidence="4">SGNH/GDSL hydrolase family protein</fullName>
    </recommendedName>
</protein>
<evidence type="ECO:0008006" key="4">
    <source>
        <dbReference type="Google" id="ProtNLM"/>
    </source>
</evidence>
<comment type="caution">
    <text evidence="2">The sequence shown here is derived from an EMBL/GenBank/DDBJ whole genome shotgun (WGS) entry which is preliminary data.</text>
</comment>
<reference evidence="2 3" key="1">
    <citation type="journal article" date="2019" name="J Genomics">
        <title>The Draft Genome of a Hydrogen-producing Cyanobacterium, Arthrospira platensis NIES-46.</title>
        <authorList>
            <person name="Suzuki S."/>
            <person name="Yamaguchi H."/>
            <person name="Kawachi M."/>
        </authorList>
    </citation>
    <scope>NUCLEOTIDE SEQUENCE [LARGE SCALE GENOMIC DNA]</scope>
    <source>
        <strain evidence="2 3">NIES-46</strain>
    </source>
</reference>
<dbReference type="Proteomes" id="UP000326169">
    <property type="component" value="Unassembled WGS sequence"/>
</dbReference>
<gene>
    <name evidence="2" type="ORF">NIES46_29990</name>
</gene>
<organism evidence="2 3">
    <name type="scientific">Limnospira platensis NIES-46</name>
    <dbReference type="NCBI Taxonomy" id="1236695"/>
    <lineage>
        <taxon>Bacteria</taxon>
        <taxon>Bacillati</taxon>
        <taxon>Cyanobacteriota</taxon>
        <taxon>Cyanophyceae</taxon>
        <taxon>Oscillatoriophycideae</taxon>
        <taxon>Oscillatoriales</taxon>
        <taxon>Sirenicapillariaceae</taxon>
        <taxon>Limnospira</taxon>
    </lineage>
</organism>
<keyword evidence="1" id="KW-0812">Transmembrane</keyword>
<accession>A0A5M3TBZ2</accession>
<keyword evidence="1" id="KW-1133">Transmembrane helix</keyword>
<dbReference type="RefSeq" id="WP_006617092.1">
    <property type="nucleotide sequence ID" value="NZ_BIMW01000114.1"/>
</dbReference>
<sequence length="467" mass="53139">MKNLPLFKRPSTPIEEKSAKRGVVNRELLGIVGINLALILLILEVVPLLFYLVTEQRFIYTHNRDKTATNQLLEQIGVREQPTGNNDDKNAIVERFHPFFGYVLKPGLFADNPFGLRVNNYGFFGLHDYPLIRQNDNQFIIGIFGGSVAVDFANYEVTHKELSNTLIKQLRTVPELANKEFIILNFAHGGYKQPQQLLILNYFLSIGQELDLVVNIDGFNEVALPPLNNQASVPVSMPSFQHIQPLTALANTNIPVVLALAEMNETREKLVRQIQRLENCKLASCYAWNSYQVNQLTRKYQSQVAALDAMQIELRQNEDDLANSLISIPQNTQVLPDDIAFDKMVDIWFNSSQMIHQTLANKNIPYFHVIQPNQYHPTQRTFTAEEIAIFDDNPYIEGVIQGYPRLLARGEDLPNFGVNVINAVTVFDTQPETVYRDSCCHYTPRGQEIFTEYIGNSIVNRLQSITP</sequence>
<keyword evidence="1" id="KW-0472">Membrane</keyword>
<proteinExistence type="predicted"/>
<dbReference type="GeneID" id="301683809"/>
<evidence type="ECO:0000256" key="1">
    <source>
        <dbReference type="SAM" id="Phobius"/>
    </source>
</evidence>
<name>A0A5M3TBZ2_LIMPL</name>
<keyword evidence="3" id="KW-1185">Reference proteome</keyword>
<feature type="transmembrane region" description="Helical" evidence="1">
    <location>
        <begin position="28"/>
        <end position="53"/>
    </location>
</feature>
<evidence type="ECO:0000313" key="3">
    <source>
        <dbReference type="Proteomes" id="UP000326169"/>
    </source>
</evidence>
<evidence type="ECO:0000313" key="2">
    <source>
        <dbReference type="EMBL" id="GCE94939.1"/>
    </source>
</evidence>